<dbReference type="AlphaFoldDB" id="A0A0G0Z374"/>
<dbReference type="PATRIC" id="fig|1618378.3.peg.364"/>
<proteinExistence type="predicted"/>
<dbReference type="Pfam" id="PF13529">
    <property type="entry name" value="Peptidase_C39_2"/>
    <property type="match status" value="1"/>
</dbReference>
<evidence type="ECO:0000259" key="2">
    <source>
        <dbReference type="Pfam" id="PF13529"/>
    </source>
</evidence>
<reference evidence="3 4" key="1">
    <citation type="journal article" date="2015" name="Nature">
        <title>rRNA introns, odd ribosomes, and small enigmatic genomes across a large radiation of phyla.</title>
        <authorList>
            <person name="Brown C.T."/>
            <person name="Hug L.A."/>
            <person name="Thomas B.C."/>
            <person name="Sharon I."/>
            <person name="Castelle C.J."/>
            <person name="Singh A."/>
            <person name="Wilkins M.J."/>
            <person name="Williams K.H."/>
            <person name="Banfield J.F."/>
        </authorList>
    </citation>
    <scope>NUCLEOTIDE SEQUENCE [LARGE SCALE GENOMIC DNA]</scope>
</reference>
<dbReference type="Gene3D" id="3.90.70.10">
    <property type="entry name" value="Cysteine proteinases"/>
    <property type="match status" value="1"/>
</dbReference>
<feature type="domain" description="Peptidase C39-like" evidence="2">
    <location>
        <begin position="210"/>
        <end position="354"/>
    </location>
</feature>
<name>A0A0G0Z374_9BACT</name>
<gene>
    <name evidence="3" type="ORF">UV06_C0002G0116</name>
</gene>
<dbReference type="InterPro" id="IPR000182">
    <property type="entry name" value="GNAT_dom"/>
</dbReference>
<dbReference type="InterPro" id="IPR039564">
    <property type="entry name" value="Peptidase_C39-like"/>
</dbReference>
<protein>
    <recommendedName>
        <fullName evidence="5">N-acetyltransferase domain-containing protein</fullName>
    </recommendedName>
</protein>
<dbReference type="EMBL" id="LCDA01000002">
    <property type="protein sequence ID" value="KKS43214.1"/>
    <property type="molecule type" value="Genomic_DNA"/>
</dbReference>
<dbReference type="Proteomes" id="UP000033854">
    <property type="component" value="Unassembled WGS sequence"/>
</dbReference>
<accession>A0A0G0Z374</accession>
<comment type="caution">
    <text evidence="3">The sequence shown here is derived from an EMBL/GenBank/DDBJ whole genome shotgun (WGS) entry which is preliminary data.</text>
</comment>
<organism evidence="3 4">
    <name type="scientific">Candidatus Collierbacteria bacterium GW2011_GWA2_42_17</name>
    <dbReference type="NCBI Taxonomy" id="1618378"/>
    <lineage>
        <taxon>Bacteria</taxon>
        <taxon>Candidatus Collieribacteriota</taxon>
    </lineage>
</organism>
<sequence length="414" mass="48069">MFGKIRVMENRDKKYFMKDGKGYVVRFFECEDSRDLRDLIQIVESSEVQRWMDNVDNLNIWNYQKWMDEKGEGNTFLFAIADLPEEVANRRVHGFIYFYPSKIVQGRLEMSYAKRPGAPAGLITPAIEIGCKLVFEYLQEKKPWMMDGLKVLAEIESGNIPSIKVAEKAGFKMIRGFDLENNGLWERDLVMDKEVVVEEVLEKKMTIDSLPRVRQENPAFCGPATLQILLSHYGIETSQDKLVESATTRELALKNGMSIELLATAVKNSYPGMRLWAKRDASLFDIEQMVRVYNYPVGVDWQGIFGSDSYEDYPDEEGEEMEDEEEMCKGDSGHYCVVTDVDRANDSIRMMDPYGHYHAEDRVYMIQQFLNRWWDDRVDKLPDGSKKYVYEKRLMFVVVPKNVRIPEALGMTEL</sequence>
<dbReference type="Pfam" id="PF13302">
    <property type="entry name" value="Acetyltransf_3"/>
    <property type="match status" value="1"/>
</dbReference>
<dbReference type="InterPro" id="IPR016181">
    <property type="entry name" value="Acyl_CoA_acyltransferase"/>
</dbReference>
<evidence type="ECO:0000259" key="1">
    <source>
        <dbReference type="Pfam" id="PF13302"/>
    </source>
</evidence>
<dbReference type="SUPFAM" id="SSF54001">
    <property type="entry name" value="Cysteine proteinases"/>
    <property type="match status" value="1"/>
</dbReference>
<evidence type="ECO:0000313" key="4">
    <source>
        <dbReference type="Proteomes" id="UP000033854"/>
    </source>
</evidence>
<dbReference type="SUPFAM" id="SSF55729">
    <property type="entry name" value="Acyl-CoA N-acyltransferases (Nat)"/>
    <property type="match status" value="1"/>
</dbReference>
<dbReference type="GO" id="GO:0016747">
    <property type="term" value="F:acyltransferase activity, transferring groups other than amino-acyl groups"/>
    <property type="evidence" value="ECO:0007669"/>
    <property type="project" value="InterPro"/>
</dbReference>
<dbReference type="Gene3D" id="3.40.630.30">
    <property type="match status" value="1"/>
</dbReference>
<feature type="domain" description="N-acetyltransferase" evidence="1">
    <location>
        <begin position="33"/>
        <end position="172"/>
    </location>
</feature>
<evidence type="ECO:0000313" key="3">
    <source>
        <dbReference type="EMBL" id="KKS43214.1"/>
    </source>
</evidence>
<dbReference type="InterPro" id="IPR038765">
    <property type="entry name" value="Papain-like_cys_pep_sf"/>
</dbReference>
<evidence type="ECO:0008006" key="5">
    <source>
        <dbReference type="Google" id="ProtNLM"/>
    </source>
</evidence>